<dbReference type="InterPro" id="IPR058245">
    <property type="entry name" value="NreC/VraR/RcsB-like_REC"/>
</dbReference>
<dbReference type="PANTHER" id="PTHR43214">
    <property type="entry name" value="TWO-COMPONENT RESPONSE REGULATOR"/>
    <property type="match status" value="1"/>
</dbReference>
<keyword evidence="1 3" id="KW-0597">Phosphoprotein</keyword>
<dbReference type="AlphaFoldDB" id="A0A1I6L1J5"/>
<dbReference type="PROSITE" id="PS50043">
    <property type="entry name" value="HTH_LUXR_2"/>
    <property type="match status" value="1"/>
</dbReference>
<sequence>MNVMLIDDHTLFRESLRRLLEGEPDWTVTGTYGNAEDAAYAIAEGLACDLALIDFDLDGSNEASTNGLTAAARLRSMRPAMPILLVTAGMDATEMLYAVHEAKVGIFLKNEPSEELFLAMRRTARGEQWVSSGVALSLLKGTQPPEKTTEPLFSSRERMVLDYVLEGLTNKEIGSQLQLSESLIKAILQKLFEKTGVRSRSQLVRIALELQAKPDN</sequence>
<dbReference type="InterPro" id="IPR016032">
    <property type="entry name" value="Sig_transdc_resp-reg_C-effctor"/>
</dbReference>
<evidence type="ECO:0000313" key="7">
    <source>
        <dbReference type="Proteomes" id="UP000199024"/>
    </source>
</evidence>
<dbReference type="Pfam" id="PF00196">
    <property type="entry name" value="GerE"/>
    <property type="match status" value="1"/>
</dbReference>
<dbReference type="InterPro" id="IPR000792">
    <property type="entry name" value="Tscrpt_reg_LuxR_C"/>
</dbReference>
<evidence type="ECO:0000313" key="6">
    <source>
        <dbReference type="EMBL" id="SFR97080.1"/>
    </source>
</evidence>
<dbReference type="SMART" id="SM00421">
    <property type="entry name" value="HTH_LUXR"/>
    <property type="match status" value="1"/>
</dbReference>
<dbReference type="Gene3D" id="3.40.50.2300">
    <property type="match status" value="1"/>
</dbReference>
<name>A0A1I6L1J5_9BACT</name>
<dbReference type="SMART" id="SM00448">
    <property type="entry name" value="REC"/>
    <property type="match status" value="1"/>
</dbReference>
<dbReference type="InterPro" id="IPR039420">
    <property type="entry name" value="WalR-like"/>
</dbReference>
<evidence type="ECO:0000259" key="4">
    <source>
        <dbReference type="PROSITE" id="PS50043"/>
    </source>
</evidence>
<dbReference type="InterPro" id="IPR001789">
    <property type="entry name" value="Sig_transdc_resp-reg_receiver"/>
</dbReference>
<evidence type="ECO:0000256" key="1">
    <source>
        <dbReference type="ARBA" id="ARBA00022553"/>
    </source>
</evidence>
<dbReference type="OrthoDB" id="9796655at2"/>
<dbReference type="RefSeq" id="WP_141223758.1">
    <property type="nucleotide sequence ID" value="NZ_FOZL01000001.1"/>
</dbReference>
<dbReference type="STRING" id="474950.SAMN05421771_0086"/>
<dbReference type="PANTHER" id="PTHR43214:SF38">
    <property type="entry name" value="NITRATE_NITRITE RESPONSE REGULATOR PROTEIN NARL"/>
    <property type="match status" value="1"/>
</dbReference>
<organism evidence="6 7">
    <name type="scientific">Granulicella pectinivorans</name>
    <dbReference type="NCBI Taxonomy" id="474950"/>
    <lineage>
        <taxon>Bacteria</taxon>
        <taxon>Pseudomonadati</taxon>
        <taxon>Acidobacteriota</taxon>
        <taxon>Terriglobia</taxon>
        <taxon>Terriglobales</taxon>
        <taxon>Acidobacteriaceae</taxon>
        <taxon>Granulicella</taxon>
    </lineage>
</organism>
<feature type="modified residue" description="4-aspartylphosphate" evidence="3">
    <location>
        <position position="54"/>
    </location>
</feature>
<proteinExistence type="predicted"/>
<dbReference type="SUPFAM" id="SSF52172">
    <property type="entry name" value="CheY-like"/>
    <property type="match status" value="1"/>
</dbReference>
<dbReference type="EMBL" id="FOZL01000001">
    <property type="protein sequence ID" value="SFR97080.1"/>
    <property type="molecule type" value="Genomic_DNA"/>
</dbReference>
<gene>
    <name evidence="6" type="ORF">SAMN05421771_0086</name>
</gene>
<dbReference type="InterPro" id="IPR011006">
    <property type="entry name" value="CheY-like_superfamily"/>
</dbReference>
<dbReference type="CDD" id="cd06170">
    <property type="entry name" value="LuxR_C_like"/>
    <property type="match status" value="1"/>
</dbReference>
<keyword evidence="2 6" id="KW-0238">DNA-binding</keyword>
<dbReference type="GO" id="GO:0006355">
    <property type="term" value="P:regulation of DNA-templated transcription"/>
    <property type="evidence" value="ECO:0007669"/>
    <property type="project" value="InterPro"/>
</dbReference>
<dbReference type="Pfam" id="PF00072">
    <property type="entry name" value="Response_reg"/>
    <property type="match status" value="1"/>
</dbReference>
<protein>
    <submittedName>
        <fullName evidence="6">DNA-binding response regulator, NarL/FixJ family, contains REC and HTH domains</fullName>
    </submittedName>
</protein>
<evidence type="ECO:0000259" key="5">
    <source>
        <dbReference type="PROSITE" id="PS50110"/>
    </source>
</evidence>
<feature type="domain" description="Response regulatory" evidence="5">
    <location>
        <begin position="2"/>
        <end position="124"/>
    </location>
</feature>
<reference evidence="6 7" key="1">
    <citation type="submission" date="2016-10" db="EMBL/GenBank/DDBJ databases">
        <authorList>
            <person name="de Groot N.N."/>
        </authorList>
    </citation>
    <scope>NUCLEOTIDE SEQUENCE [LARGE SCALE GENOMIC DNA]</scope>
    <source>
        <strain evidence="6 7">DSM 21001</strain>
    </source>
</reference>
<evidence type="ECO:0000256" key="2">
    <source>
        <dbReference type="ARBA" id="ARBA00023125"/>
    </source>
</evidence>
<dbReference type="PROSITE" id="PS50110">
    <property type="entry name" value="RESPONSE_REGULATORY"/>
    <property type="match status" value="1"/>
</dbReference>
<accession>A0A1I6L1J5</accession>
<dbReference type="Proteomes" id="UP000199024">
    <property type="component" value="Unassembled WGS sequence"/>
</dbReference>
<dbReference type="PRINTS" id="PR00038">
    <property type="entry name" value="HTHLUXR"/>
</dbReference>
<dbReference type="SUPFAM" id="SSF46894">
    <property type="entry name" value="C-terminal effector domain of the bipartite response regulators"/>
    <property type="match status" value="1"/>
</dbReference>
<dbReference type="GO" id="GO:0000160">
    <property type="term" value="P:phosphorelay signal transduction system"/>
    <property type="evidence" value="ECO:0007669"/>
    <property type="project" value="InterPro"/>
</dbReference>
<dbReference type="GO" id="GO:0003677">
    <property type="term" value="F:DNA binding"/>
    <property type="evidence" value="ECO:0007669"/>
    <property type="project" value="UniProtKB-KW"/>
</dbReference>
<feature type="domain" description="HTH luxR-type" evidence="4">
    <location>
        <begin position="146"/>
        <end position="211"/>
    </location>
</feature>
<dbReference type="CDD" id="cd17535">
    <property type="entry name" value="REC_NarL-like"/>
    <property type="match status" value="1"/>
</dbReference>
<keyword evidence="7" id="KW-1185">Reference proteome</keyword>
<evidence type="ECO:0000256" key="3">
    <source>
        <dbReference type="PROSITE-ProRule" id="PRU00169"/>
    </source>
</evidence>